<gene>
    <name evidence="1" type="ORF">IV500_18700</name>
</gene>
<dbReference type="RefSeq" id="WP_196398329.1">
    <property type="nucleotide sequence ID" value="NZ_JADNYM010000029.1"/>
</dbReference>
<organism evidence="1 2">
    <name type="scientific">Arthrobacter terrae</name>
    <dbReference type="NCBI Taxonomy" id="2935737"/>
    <lineage>
        <taxon>Bacteria</taxon>
        <taxon>Bacillati</taxon>
        <taxon>Actinomycetota</taxon>
        <taxon>Actinomycetes</taxon>
        <taxon>Micrococcales</taxon>
        <taxon>Micrococcaceae</taxon>
        <taxon>Arthrobacter</taxon>
    </lineage>
</organism>
<dbReference type="Proteomes" id="UP000655366">
    <property type="component" value="Unassembled WGS sequence"/>
</dbReference>
<proteinExistence type="predicted"/>
<name>A0A931CSF6_9MICC</name>
<protein>
    <submittedName>
        <fullName evidence="1">Uncharacterized protein</fullName>
    </submittedName>
</protein>
<dbReference type="EMBL" id="JADNYM010000029">
    <property type="protein sequence ID" value="MBG0741396.1"/>
    <property type="molecule type" value="Genomic_DNA"/>
</dbReference>
<dbReference type="AlphaFoldDB" id="A0A931CSF6"/>
<reference evidence="1 2" key="1">
    <citation type="submission" date="2020-11" db="EMBL/GenBank/DDBJ databases">
        <title>Arthrobacter antarcticus sp. nov., isolated from Antarctic Soil.</title>
        <authorList>
            <person name="Li J."/>
        </authorList>
    </citation>
    <scope>NUCLEOTIDE SEQUENCE [LARGE SCALE GENOMIC DNA]</scope>
    <source>
        <strain evidence="1 2">Z1-20</strain>
    </source>
</reference>
<accession>A0A931CSF6</accession>
<sequence>MEHSRVTLPEPSYLDRISEVAYTISSMEWTILGDLQRLVTDLPDTLSIDRLEPEMTSGIATQIKAATTDMAGGSTKMYLVAVYRALSAAAEIRNDVLHARPDTHPSGCQRLMRAETTNRQTTSVRFWIDDECFDEAIVKLNNLLTAINDRLKFGSEVESASYARAAASERTSQDR</sequence>
<keyword evidence="2" id="KW-1185">Reference proteome</keyword>
<evidence type="ECO:0000313" key="2">
    <source>
        <dbReference type="Proteomes" id="UP000655366"/>
    </source>
</evidence>
<evidence type="ECO:0000313" key="1">
    <source>
        <dbReference type="EMBL" id="MBG0741396.1"/>
    </source>
</evidence>
<comment type="caution">
    <text evidence="1">The sequence shown here is derived from an EMBL/GenBank/DDBJ whole genome shotgun (WGS) entry which is preliminary data.</text>
</comment>